<reference evidence="2 4" key="3">
    <citation type="submission" date="2019-03" db="EMBL/GenBank/DDBJ databases">
        <authorList>
            <consortium name="Pathogen Informatics"/>
        </authorList>
    </citation>
    <scope>NUCLEOTIDE SEQUENCE [LARGE SCALE GENOMIC DNA]</scope>
    <source>
        <strain evidence="2 4">NCTC12282</strain>
    </source>
</reference>
<proteinExistence type="predicted"/>
<evidence type="ECO:0000313" key="4">
    <source>
        <dbReference type="Proteomes" id="UP000373449"/>
    </source>
</evidence>
<dbReference type="GO" id="GO:0003677">
    <property type="term" value="F:DNA binding"/>
    <property type="evidence" value="ECO:0007669"/>
    <property type="project" value="InterPro"/>
</dbReference>
<dbReference type="EMBL" id="PDDX01000001">
    <property type="protein sequence ID" value="PHI29224.1"/>
    <property type="molecule type" value="Genomic_DNA"/>
</dbReference>
<name>A0A2C6DKD5_9GAMM</name>
<evidence type="ECO:0000313" key="2">
    <source>
        <dbReference type="EMBL" id="VFS47434.1"/>
    </source>
</evidence>
<keyword evidence="3" id="KW-1185">Reference proteome</keyword>
<sequence>MFDSLINKHFDSACRRFHGAHNAEELAPLVSIRAQVLRNKLNPDQPHHLTAVEVVRLTVVTGDRSLIDGLLMQAGCLPSVPYSSVPEDLDILTLNAVSSIGVIAGEVSGIKNGERITQTRKNKILERVSYVIACSSMIAISLESRFHSTPSIAAAIDMVSSIGMMPGLS</sequence>
<reference evidence="1" key="1">
    <citation type="submission" date="2017-09" db="EMBL/GenBank/DDBJ databases">
        <title>FDA dAtabase for Regulatory Grade micrObial Sequences (FDA-ARGOS): Supporting development and validation of Infectious Disease Dx tests.</title>
        <authorList>
            <person name="Minogue T."/>
            <person name="Wolcott M."/>
            <person name="Wasieloski L."/>
            <person name="Aguilar W."/>
            <person name="Moore D."/>
            <person name="Tallon L.J."/>
            <person name="Sadzewicz L."/>
            <person name="Ott S."/>
            <person name="Zhao X."/>
            <person name="Nagaraj S."/>
            <person name="Vavikolanu K."/>
            <person name="Aluvathingal J."/>
            <person name="Nadendla S."/>
            <person name="Sichtig H."/>
        </authorList>
    </citation>
    <scope>NUCLEOTIDE SEQUENCE</scope>
    <source>
        <strain evidence="1">FDAARGOS_387</strain>
    </source>
</reference>
<organism evidence="1 3">
    <name type="scientific">Budvicia aquatica</name>
    <dbReference type="NCBI Taxonomy" id="82979"/>
    <lineage>
        <taxon>Bacteria</taxon>
        <taxon>Pseudomonadati</taxon>
        <taxon>Pseudomonadota</taxon>
        <taxon>Gammaproteobacteria</taxon>
        <taxon>Enterobacterales</taxon>
        <taxon>Budviciaceae</taxon>
        <taxon>Budvicia</taxon>
    </lineage>
</organism>
<dbReference type="InterPro" id="IPR009679">
    <property type="entry name" value="Phage_186_CII-like"/>
</dbReference>
<dbReference type="Pfam" id="PF06892">
    <property type="entry name" value="Phage_CP76"/>
    <property type="match status" value="1"/>
</dbReference>
<evidence type="ECO:0000313" key="3">
    <source>
        <dbReference type="Proteomes" id="UP000224974"/>
    </source>
</evidence>
<gene>
    <name evidence="1" type="ORF">CRN84_07775</name>
    <name evidence="2" type="ORF">NCTC12282_02370</name>
</gene>
<dbReference type="Proteomes" id="UP000224974">
    <property type="component" value="Unassembled WGS sequence"/>
</dbReference>
<dbReference type="AlphaFoldDB" id="A0A2C6DKD5"/>
<dbReference type="EMBL" id="CAADJA010000002">
    <property type="protein sequence ID" value="VFS47434.1"/>
    <property type="molecule type" value="Genomic_DNA"/>
</dbReference>
<dbReference type="STRING" id="1111728.GCA_000427805_01964"/>
<dbReference type="Proteomes" id="UP000373449">
    <property type="component" value="Unassembled WGS sequence"/>
</dbReference>
<dbReference type="RefSeq" id="WP_029094702.1">
    <property type="nucleotide sequence ID" value="NZ_CAADJA010000002.1"/>
</dbReference>
<protein>
    <submittedName>
        <fullName evidence="2">Phage regulatory protein CII (CP76)</fullName>
    </submittedName>
</protein>
<evidence type="ECO:0000313" key="1">
    <source>
        <dbReference type="EMBL" id="PHI29224.1"/>
    </source>
</evidence>
<dbReference type="OrthoDB" id="6418490at2"/>
<reference evidence="3" key="2">
    <citation type="submission" date="2017-09" db="EMBL/GenBank/DDBJ databases">
        <title>FDA dAtabase for Regulatory Grade micrObial Sequences (FDA-ARGOS): Supporting development and validation of Infectious Disease Dx tests.</title>
        <authorList>
            <person name="Minogue T."/>
            <person name="Wolcott M."/>
            <person name="Wasieloski L."/>
            <person name="Aguilar W."/>
            <person name="Moore D."/>
            <person name="Tallon L."/>
            <person name="Sadzewicz L."/>
            <person name="Ott S."/>
            <person name="Zhao X."/>
            <person name="Nagaraj S."/>
            <person name="Vavikolanu K."/>
            <person name="Aluvathingal J."/>
            <person name="Nadendla S."/>
            <person name="Sichtig H."/>
        </authorList>
    </citation>
    <scope>NUCLEOTIDE SEQUENCE [LARGE SCALE GENOMIC DNA]</scope>
    <source>
        <strain evidence="3">FDAARGOS_387</strain>
    </source>
</reference>
<accession>A0A2C6DKD5</accession>